<name>A0ABU2XYS0_9ACTN</name>
<sequence>IKMSGTERGAGEGDLIESAAPGPFSGPLCRPDLDHLDGAGGPVATIRVVFGRKVLTHTHGDLVLRRVEPGSPAWRFRDVPLSGKRVLGGAESASAVGKLSEYGVAAGFEGAQHGTQPSRWELPGAVPGELDEVERVAGVSQVVGLAGKAVEEMSGDSCS</sequence>
<gene>
    <name evidence="2" type="ORF">RND15_50295</name>
</gene>
<protein>
    <submittedName>
        <fullName evidence="2">Uncharacterized protein</fullName>
    </submittedName>
</protein>
<dbReference type="Proteomes" id="UP001180754">
    <property type="component" value="Unassembled WGS sequence"/>
</dbReference>
<evidence type="ECO:0000313" key="2">
    <source>
        <dbReference type="EMBL" id="MDT0550766.1"/>
    </source>
</evidence>
<evidence type="ECO:0000313" key="3">
    <source>
        <dbReference type="Proteomes" id="UP001180754"/>
    </source>
</evidence>
<accession>A0ABU2XYS0</accession>
<comment type="caution">
    <text evidence="2">The sequence shown here is derived from an EMBL/GenBank/DDBJ whole genome shotgun (WGS) entry which is preliminary data.</text>
</comment>
<feature type="non-terminal residue" evidence="2">
    <location>
        <position position="1"/>
    </location>
</feature>
<keyword evidence="3" id="KW-1185">Reference proteome</keyword>
<reference evidence="2" key="1">
    <citation type="submission" date="2024-05" db="EMBL/GenBank/DDBJ databases">
        <title>30 novel species of actinomycetes from the DSMZ collection.</title>
        <authorList>
            <person name="Nouioui I."/>
        </authorList>
    </citation>
    <scope>NUCLEOTIDE SEQUENCE</scope>
    <source>
        <strain evidence="2">DSM 41529</strain>
    </source>
</reference>
<evidence type="ECO:0000256" key="1">
    <source>
        <dbReference type="SAM" id="MobiDB-lite"/>
    </source>
</evidence>
<proteinExistence type="predicted"/>
<feature type="region of interest" description="Disordered" evidence="1">
    <location>
        <begin position="1"/>
        <end position="21"/>
    </location>
</feature>
<organism evidence="2 3">
    <name type="scientific">Streptomyces lonegramiae</name>
    <dbReference type="NCBI Taxonomy" id="3075524"/>
    <lineage>
        <taxon>Bacteria</taxon>
        <taxon>Bacillati</taxon>
        <taxon>Actinomycetota</taxon>
        <taxon>Actinomycetes</taxon>
        <taxon>Kitasatosporales</taxon>
        <taxon>Streptomycetaceae</taxon>
        <taxon>Streptomyces</taxon>
    </lineage>
</organism>
<feature type="non-terminal residue" evidence="2">
    <location>
        <position position="159"/>
    </location>
</feature>
<dbReference type="EMBL" id="JAVRFD010000439">
    <property type="protein sequence ID" value="MDT0550766.1"/>
    <property type="molecule type" value="Genomic_DNA"/>
</dbReference>